<evidence type="ECO:0000313" key="2">
    <source>
        <dbReference type="Proteomes" id="UP000215914"/>
    </source>
</evidence>
<evidence type="ECO:0000313" key="1">
    <source>
        <dbReference type="EMBL" id="OTG06076.1"/>
    </source>
</evidence>
<accession>A0A251T6E0</accession>
<protein>
    <submittedName>
        <fullName evidence="1">Uncharacterized protein</fullName>
    </submittedName>
</protein>
<dbReference type="EMBL" id="CM007901">
    <property type="protein sequence ID" value="OTG06076.1"/>
    <property type="molecule type" value="Genomic_DNA"/>
</dbReference>
<keyword evidence="2" id="KW-1185">Reference proteome</keyword>
<sequence>MRACAIKAPHCASSPTPRAHERVRVRVRVLRTLREDTSVCFHETIRMESSTLNTHLSSISPPMWDKVLRSL</sequence>
<organism evidence="1 2">
    <name type="scientific">Helianthus annuus</name>
    <name type="common">Common sunflower</name>
    <dbReference type="NCBI Taxonomy" id="4232"/>
    <lineage>
        <taxon>Eukaryota</taxon>
        <taxon>Viridiplantae</taxon>
        <taxon>Streptophyta</taxon>
        <taxon>Embryophyta</taxon>
        <taxon>Tracheophyta</taxon>
        <taxon>Spermatophyta</taxon>
        <taxon>Magnoliopsida</taxon>
        <taxon>eudicotyledons</taxon>
        <taxon>Gunneridae</taxon>
        <taxon>Pentapetalae</taxon>
        <taxon>asterids</taxon>
        <taxon>campanulids</taxon>
        <taxon>Asterales</taxon>
        <taxon>Asteraceae</taxon>
        <taxon>Asteroideae</taxon>
        <taxon>Heliantheae alliance</taxon>
        <taxon>Heliantheae</taxon>
        <taxon>Helianthus</taxon>
    </lineage>
</organism>
<proteinExistence type="predicted"/>
<dbReference type="InParanoid" id="A0A251T6E0"/>
<dbReference type="AlphaFoldDB" id="A0A251T6E0"/>
<gene>
    <name evidence="1" type="ORF">HannXRQ_Chr12g0380711</name>
</gene>
<reference evidence="2" key="1">
    <citation type="journal article" date="2017" name="Nature">
        <title>The sunflower genome provides insights into oil metabolism, flowering and Asterid evolution.</title>
        <authorList>
            <person name="Badouin H."/>
            <person name="Gouzy J."/>
            <person name="Grassa C.J."/>
            <person name="Murat F."/>
            <person name="Staton S.E."/>
            <person name="Cottret L."/>
            <person name="Lelandais-Briere C."/>
            <person name="Owens G.L."/>
            <person name="Carrere S."/>
            <person name="Mayjonade B."/>
            <person name="Legrand L."/>
            <person name="Gill N."/>
            <person name="Kane N.C."/>
            <person name="Bowers J.E."/>
            <person name="Hubner S."/>
            <person name="Bellec A."/>
            <person name="Berard A."/>
            <person name="Berges H."/>
            <person name="Blanchet N."/>
            <person name="Boniface M.C."/>
            <person name="Brunel D."/>
            <person name="Catrice O."/>
            <person name="Chaidir N."/>
            <person name="Claudel C."/>
            <person name="Donnadieu C."/>
            <person name="Faraut T."/>
            <person name="Fievet G."/>
            <person name="Helmstetter N."/>
            <person name="King M."/>
            <person name="Knapp S.J."/>
            <person name="Lai Z."/>
            <person name="Le Paslier M.C."/>
            <person name="Lippi Y."/>
            <person name="Lorenzon L."/>
            <person name="Mandel J.R."/>
            <person name="Marage G."/>
            <person name="Marchand G."/>
            <person name="Marquand E."/>
            <person name="Bret-Mestries E."/>
            <person name="Morien E."/>
            <person name="Nambeesan S."/>
            <person name="Nguyen T."/>
            <person name="Pegot-Espagnet P."/>
            <person name="Pouilly N."/>
            <person name="Raftis F."/>
            <person name="Sallet E."/>
            <person name="Schiex T."/>
            <person name="Thomas J."/>
            <person name="Vandecasteele C."/>
            <person name="Vares D."/>
            <person name="Vear F."/>
            <person name="Vautrin S."/>
            <person name="Crespi M."/>
            <person name="Mangin B."/>
            <person name="Burke J.M."/>
            <person name="Salse J."/>
            <person name="Munos S."/>
            <person name="Vincourt P."/>
            <person name="Rieseberg L.H."/>
            <person name="Langlade N.B."/>
        </authorList>
    </citation>
    <scope>NUCLEOTIDE SEQUENCE [LARGE SCALE GENOMIC DNA]</scope>
    <source>
        <strain evidence="2">cv. SF193</strain>
    </source>
</reference>
<name>A0A251T6E0_HELAN</name>
<dbReference type="Proteomes" id="UP000215914">
    <property type="component" value="Chromosome 12"/>
</dbReference>